<dbReference type="Proteomes" id="UP000887564">
    <property type="component" value="Unplaced"/>
</dbReference>
<evidence type="ECO:0000313" key="1">
    <source>
        <dbReference type="Proteomes" id="UP000887564"/>
    </source>
</evidence>
<sequence>MSHNECNDADWQEITLNRRTSYSKTNMNGVAIAAEPYSVIPKSGFRGLSEGRSPLGSILNP</sequence>
<name>A0A914R2D6_PAREQ</name>
<evidence type="ECO:0000313" key="2">
    <source>
        <dbReference type="WBParaSite" id="PEQ_0000061101-mRNA-1"/>
    </source>
</evidence>
<organism evidence="1 2">
    <name type="scientific">Parascaris equorum</name>
    <name type="common">Equine roundworm</name>
    <dbReference type="NCBI Taxonomy" id="6256"/>
    <lineage>
        <taxon>Eukaryota</taxon>
        <taxon>Metazoa</taxon>
        <taxon>Ecdysozoa</taxon>
        <taxon>Nematoda</taxon>
        <taxon>Chromadorea</taxon>
        <taxon>Rhabditida</taxon>
        <taxon>Spirurina</taxon>
        <taxon>Ascaridomorpha</taxon>
        <taxon>Ascaridoidea</taxon>
        <taxon>Ascarididae</taxon>
        <taxon>Parascaris</taxon>
    </lineage>
</organism>
<dbReference type="AlphaFoldDB" id="A0A914R2D6"/>
<dbReference type="WBParaSite" id="PEQ_0000061101-mRNA-1">
    <property type="protein sequence ID" value="PEQ_0000061101-mRNA-1"/>
    <property type="gene ID" value="PEQ_0000061101"/>
</dbReference>
<proteinExistence type="predicted"/>
<accession>A0A914R2D6</accession>
<protein>
    <submittedName>
        <fullName evidence="2">Uncharacterized protein</fullName>
    </submittedName>
</protein>
<reference evidence="2" key="1">
    <citation type="submission" date="2022-11" db="UniProtKB">
        <authorList>
            <consortium name="WormBaseParasite"/>
        </authorList>
    </citation>
    <scope>IDENTIFICATION</scope>
</reference>
<keyword evidence="1" id="KW-1185">Reference proteome</keyword>